<evidence type="ECO:0000313" key="2">
    <source>
        <dbReference type="Proteomes" id="UP000004995"/>
    </source>
</evidence>
<reference evidence="2" key="1">
    <citation type="journal article" date="2012" name="Nat. Biotechnol.">
        <title>Reference genome sequence of the model plant Setaria.</title>
        <authorList>
            <person name="Bennetzen J.L."/>
            <person name="Schmutz J."/>
            <person name="Wang H."/>
            <person name="Percifield R."/>
            <person name="Hawkins J."/>
            <person name="Pontaroli A.C."/>
            <person name="Estep M."/>
            <person name="Feng L."/>
            <person name="Vaughn J.N."/>
            <person name="Grimwood J."/>
            <person name="Jenkins J."/>
            <person name="Barry K."/>
            <person name="Lindquist E."/>
            <person name="Hellsten U."/>
            <person name="Deshpande S."/>
            <person name="Wang X."/>
            <person name="Wu X."/>
            <person name="Mitros T."/>
            <person name="Triplett J."/>
            <person name="Yang X."/>
            <person name="Ye C.Y."/>
            <person name="Mauro-Herrera M."/>
            <person name="Wang L."/>
            <person name="Li P."/>
            <person name="Sharma M."/>
            <person name="Sharma R."/>
            <person name="Ronald P.C."/>
            <person name="Panaud O."/>
            <person name="Kellogg E.A."/>
            <person name="Brutnell T.P."/>
            <person name="Doust A.N."/>
            <person name="Tuskan G.A."/>
            <person name="Rokhsar D."/>
            <person name="Devos K.M."/>
        </authorList>
    </citation>
    <scope>NUCLEOTIDE SEQUENCE [LARGE SCALE GENOMIC DNA]</scope>
    <source>
        <strain evidence="2">cv. Yugu1</strain>
    </source>
</reference>
<dbReference type="AlphaFoldDB" id="K3YXH4"/>
<dbReference type="EMBL" id="AGNK02000078">
    <property type="status" value="NOT_ANNOTATED_CDS"/>
    <property type="molecule type" value="Genomic_DNA"/>
</dbReference>
<reference evidence="1" key="2">
    <citation type="submission" date="2018-08" db="UniProtKB">
        <authorList>
            <consortium name="EnsemblPlants"/>
        </authorList>
    </citation>
    <scope>IDENTIFICATION</scope>
    <source>
        <strain evidence="1">Yugu1</strain>
    </source>
</reference>
<dbReference type="Proteomes" id="UP000004995">
    <property type="component" value="Unassembled WGS sequence"/>
</dbReference>
<dbReference type="InParanoid" id="K3YXH4"/>
<evidence type="ECO:0000313" key="1">
    <source>
        <dbReference type="EnsemblPlants" id="KQL28371"/>
    </source>
</evidence>
<proteinExistence type="predicted"/>
<accession>K3YXH4</accession>
<organism evidence="1 2">
    <name type="scientific">Setaria italica</name>
    <name type="common">Foxtail millet</name>
    <name type="synonym">Panicum italicum</name>
    <dbReference type="NCBI Taxonomy" id="4555"/>
    <lineage>
        <taxon>Eukaryota</taxon>
        <taxon>Viridiplantae</taxon>
        <taxon>Streptophyta</taxon>
        <taxon>Embryophyta</taxon>
        <taxon>Tracheophyta</taxon>
        <taxon>Spermatophyta</taxon>
        <taxon>Magnoliopsida</taxon>
        <taxon>Liliopsida</taxon>
        <taxon>Poales</taxon>
        <taxon>Poaceae</taxon>
        <taxon>PACMAD clade</taxon>
        <taxon>Panicoideae</taxon>
        <taxon>Panicodae</taxon>
        <taxon>Paniceae</taxon>
        <taxon>Cenchrinae</taxon>
        <taxon>Setaria</taxon>
    </lineage>
</organism>
<dbReference type="EnsemblPlants" id="KQL28371">
    <property type="protein sequence ID" value="KQL28371"/>
    <property type="gene ID" value="SETIT_018970mg"/>
</dbReference>
<sequence length="63" mass="7248">MQACKLLVSSISLPFLFIAFVASKLHWNTPFQLLQAVYEQRMHDLEVRTSKIIVFAIAGKCFF</sequence>
<dbReference type="Gramene" id="KQL28371">
    <property type="protein sequence ID" value="KQL28371"/>
    <property type="gene ID" value="SETIT_018970mg"/>
</dbReference>
<name>K3YXH4_SETIT</name>
<protein>
    <submittedName>
        <fullName evidence="1">Uncharacterized protein</fullName>
    </submittedName>
</protein>
<dbReference type="HOGENOM" id="CLU_2890053_0_0_1"/>
<keyword evidence="2" id="KW-1185">Reference proteome</keyword>